<name>A0AAD4HZH5_9PEZI</name>
<dbReference type="Proteomes" id="UP001197093">
    <property type="component" value="Unassembled WGS sequence"/>
</dbReference>
<evidence type="ECO:0008006" key="7">
    <source>
        <dbReference type="Google" id="ProtNLM"/>
    </source>
</evidence>
<evidence type="ECO:0000256" key="2">
    <source>
        <dbReference type="SAM" id="MobiDB-lite"/>
    </source>
</evidence>
<feature type="domain" description="Alpha/beta hydrolase fold-3" evidence="4">
    <location>
        <begin position="45"/>
        <end position="180"/>
    </location>
</feature>
<dbReference type="SUPFAM" id="SSF53474">
    <property type="entry name" value="alpha/beta-Hydrolases"/>
    <property type="match status" value="1"/>
</dbReference>
<evidence type="ECO:0000259" key="4">
    <source>
        <dbReference type="Pfam" id="PF07859"/>
    </source>
</evidence>
<dbReference type="GO" id="GO:0008236">
    <property type="term" value="F:serine-type peptidase activity"/>
    <property type="evidence" value="ECO:0007669"/>
    <property type="project" value="InterPro"/>
</dbReference>
<comment type="caution">
    <text evidence="5">The sequence shown here is derived from an EMBL/GenBank/DDBJ whole genome shotgun (WGS) entry which is preliminary data.</text>
</comment>
<dbReference type="AlphaFoldDB" id="A0AAD4HZH5"/>
<dbReference type="Pfam" id="PF07859">
    <property type="entry name" value="Abhydrolase_3"/>
    <property type="match status" value="1"/>
</dbReference>
<dbReference type="Gene3D" id="3.40.50.1820">
    <property type="entry name" value="alpha/beta hydrolase"/>
    <property type="match status" value="1"/>
</dbReference>
<dbReference type="GO" id="GO:0006508">
    <property type="term" value="P:proteolysis"/>
    <property type="evidence" value="ECO:0007669"/>
    <property type="project" value="InterPro"/>
</dbReference>
<dbReference type="InterPro" id="IPR013094">
    <property type="entry name" value="AB_hydrolase_3"/>
</dbReference>
<organism evidence="5 6">
    <name type="scientific">Staphylotrichum longicolle</name>
    <dbReference type="NCBI Taxonomy" id="669026"/>
    <lineage>
        <taxon>Eukaryota</taxon>
        <taxon>Fungi</taxon>
        <taxon>Dikarya</taxon>
        <taxon>Ascomycota</taxon>
        <taxon>Pezizomycotina</taxon>
        <taxon>Sordariomycetes</taxon>
        <taxon>Sordariomycetidae</taxon>
        <taxon>Sordariales</taxon>
        <taxon>Chaetomiaceae</taxon>
        <taxon>Staphylotrichum</taxon>
    </lineage>
</organism>
<dbReference type="PANTHER" id="PTHR48081:SF3">
    <property type="entry name" value="ALPHA_BETA HYDROLASE FOLD-3 DOMAIN-CONTAINING PROTEIN"/>
    <property type="match status" value="1"/>
</dbReference>
<keyword evidence="6" id="KW-1185">Reference proteome</keyword>
<sequence length="350" mass="38741">MATGPRSAPPGFSDHTFTSTSGTELSVRVWPADPPATGPAPFIFLSHGGGFLGAHHFTPPPWVFPGFRARGYHLVSHSYRLAPQARLDDQLADCLEALAWSRANLPSILGSDKIDVDRYVLYGDSAGGLLVTLMGAHLTNPAPKAIVNVYGVVDIPSAKSALDDGAPDAEREPWNGEFTEEELEAFLRDRDPANILTASTAWREMDEVSDVELSRRWATDFKYTKRVRLQSELHVWRSSHPKSVSLFITAAMHPEKFEDEAQLDAFIRSVSPLQVLKQRQAEGRTDYPPTAFLHGTGDTAVPVQQSYDMAKTLKEKGVPVIERYEDGEEHVFDLKYTTTVTSGCLKFEWA</sequence>
<feature type="domain" description="Peptidase S9 prolyl oligopeptidase catalytic" evidence="3">
    <location>
        <begin position="267"/>
        <end position="332"/>
    </location>
</feature>
<dbReference type="InterPro" id="IPR050300">
    <property type="entry name" value="GDXG_lipolytic_enzyme"/>
</dbReference>
<dbReference type="Pfam" id="PF00326">
    <property type="entry name" value="Peptidase_S9"/>
    <property type="match status" value="1"/>
</dbReference>
<reference evidence="5" key="1">
    <citation type="submission" date="2023-02" db="EMBL/GenBank/DDBJ databases">
        <authorList>
            <person name="Palmer J.M."/>
        </authorList>
    </citation>
    <scope>NUCLEOTIDE SEQUENCE</scope>
    <source>
        <strain evidence="5">FW57</strain>
    </source>
</reference>
<evidence type="ECO:0000313" key="5">
    <source>
        <dbReference type="EMBL" id="KAG7286833.1"/>
    </source>
</evidence>
<evidence type="ECO:0000313" key="6">
    <source>
        <dbReference type="Proteomes" id="UP001197093"/>
    </source>
</evidence>
<protein>
    <recommendedName>
        <fullName evidence="7">Alpha/beta hydrolase fold-3 domain-containing protein</fullName>
    </recommendedName>
</protein>
<dbReference type="PANTHER" id="PTHR48081">
    <property type="entry name" value="AB HYDROLASE SUPERFAMILY PROTEIN C4A8.06C"/>
    <property type="match status" value="1"/>
</dbReference>
<keyword evidence="1" id="KW-0378">Hydrolase</keyword>
<proteinExistence type="predicted"/>
<dbReference type="EMBL" id="JAHCVI010000004">
    <property type="protein sequence ID" value="KAG7286833.1"/>
    <property type="molecule type" value="Genomic_DNA"/>
</dbReference>
<accession>A0AAD4HZH5</accession>
<feature type="region of interest" description="Disordered" evidence="2">
    <location>
        <begin position="1"/>
        <end position="20"/>
    </location>
</feature>
<dbReference type="InterPro" id="IPR029058">
    <property type="entry name" value="AB_hydrolase_fold"/>
</dbReference>
<evidence type="ECO:0000259" key="3">
    <source>
        <dbReference type="Pfam" id="PF00326"/>
    </source>
</evidence>
<dbReference type="InterPro" id="IPR001375">
    <property type="entry name" value="Peptidase_S9_cat"/>
</dbReference>
<gene>
    <name evidence="5" type="ORF">NEMBOFW57_009150</name>
</gene>
<evidence type="ECO:0000256" key="1">
    <source>
        <dbReference type="ARBA" id="ARBA00022801"/>
    </source>
</evidence>